<dbReference type="RefSeq" id="WP_228353297.1">
    <property type="nucleotide sequence ID" value="NZ_JACEGA010000001.1"/>
</dbReference>
<keyword evidence="1" id="KW-1133">Transmembrane helix</keyword>
<keyword evidence="1" id="KW-0472">Membrane</keyword>
<dbReference type="InterPro" id="IPR012902">
    <property type="entry name" value="N_methyl_site"/>
</dbReference>
<feature type="transmembrane region" description="Helical" evidence="1">
    <location>
        <begin position="6"/>
        <end position="30"/>
    </location>
</feature>
<reference evidence="2 3" key="1">
    <citation type="submission" date="2020-07" db="EMBL/GenBank/DDBJ databases">
        <title>Characterization and genome sequencing of isolate MD1, a novel member within the family Lachnospiraceae.</title>
        <authorList>
            <person name="Rettenmaier R."/>
            <person name="Di Bello L."/>
            <person name="Zinser C."/>
            <person name="Scheitz K."/>
            <person name="Liebl W."/>
            <person name="Zverlov V."/>
        </authorList>
    </citation>
    <scope>NUCLEOTIDE SEQUENCE [LARGE SCALE GENOMIC DNA]</scope>
    <source>
        <strain evidence="2 3">MD1</strain>
    </source>
</reference>
<keyword evidence="1" id="KW-0812">Transmembrane</keyword>
<sequence length="175" mass="19802">MNNKGYTLIELVVGMFVTTIVVTIVISFLVTNSRSYSYASEETDLQMESQTVMNQLFDMMLEANWVECQNIDANTKALVIYHSTVCDVVFLDKLNSQLYYIPNLSTGSVTSLASIAYAEDENLMGKYVSDVSLYPDSKEELLNQKKITLTVTFQNNSKEFNVARNVKFRNELVSP</sequence>
<name>A0A839K2T4_9FIRM</name>
<gene>
    <name evidence="2" type="ORF">H0486_12360</name>
</gene>
<accession>A0A839K2T4</accession>
<protein>
    <submittedName>
        <fullName evidence="2">Prepilin-type N-terminal cleavage/methylation domain-containing protein</fullName>
    </submittedName>
</protein>
<dbReference type="PROSITE" id="PS00409">
    <property type="entry name" value="PROKAR_NTER_METHYL"/>
    <property type="match status" value="1"/>
</dbReference>
<keyword evidence="3" id="KW-1185">Reference proteome</keyword>
<dbReference type="Pfam" id="PF07963">
    <property type="entry name" value="N_methyl"/>
    <property type="match status" value="1"/>
</dbReference>
<organism evidence="2 3">
    <name type="scientific">Variimorphobacter saccharofermentans</name>
    <dbReference type="NCBI Taxonomy" id="2755051"/>
    <lineage>
        <taxon>Bacteria</taxon>
        <taxon>Bacillati</taxon>
        <taxon>Bacillota</taxon>
        <taxon>Clostridia</taxon>
        <taxon>Lachnospirales</taxon>
        <taxon>Lachnospiraceae</taxon>
        <taxon>Variimorphobacter</taxon>
    </lineage>
</organism>
<evidence type="ECO:0000313" key="3">
    <source>
        <dbReference type="Proteomes" id="UP000574276"/>
    </source>
</evidence>
<evidence type="ECO:0000313" key="2">
    <source>
        <dbReference type="EMBL" id="MBB2183667.1"/>
    </source>
</evidence>
<dbReference type="Proteomes" id="UP000574276">
    <property type="component" value="Unassembled WGS sequence"/>
</dbReference>
<dbReference type="AlphaFoldDB" id="A0A839K2T4"/>
<comment type="caution">
    <text evidence="2">The sequence shown here is derived from an EMBL/GenBank/DDBJ whole genome shotgun (WGS) entry which is preliminary data.</text>
</comment>
<evidence type="ECO:0000256" key="1">
    <source>
        <dbReference type="SAM" id="Phobius"/>
    </source>
</evidence>
<dbReference type="EMBL" id="JACEGA010000001">
    <property type="protein sequence ID" value="MBB2183667.1"/>
    <property type="molecule type" value="Genomic_DNA"/>
</dbReference>
<proteinExistence type="predicted"/>
<dbReference type="NCBIfam" id="TIGR02532">
    <property type="entry name" value="IV_pilin_GFxxxE"/>
    <property type="match status" value="1"/>
</dbReference>